<accession>A0A7Y6IZ79</accession>
<dbReference type="SUPFAM" id="SSF48208">
    <property type="entry name" value="Six-hairpin glycosidases"/>
    <property type="match status" value="1"/>
</dbReference>
<dbReference type="RefSeq" id="WP_175606207.1">
    <property type="nucleotide sequence ID" value="NZ_JABWGO010000019.1"/>
</dbReference>
<dbReference type="Pfam" id="PF21307">
    <property type="entry name" value="Glyco_hydro_95_C"/>
    <property type="match status" value="1"/>
</dbReference>
<name>A0A7Y6IZ79_9ACTN</name>
<dbReference type="GO" id="GO:0005975">
    <property type="term" value="P:carbohydrate metabolic process"/>
    <property type="evidence" value="ECO:0007669"/>
    <property type="project" value="InterPro"/>
</dbReference>
<dbReference type="GO" id="GO:0004560">
    <property type="term" value="F:alpha-L-fucosidase activity"/>
    <property type="evidence" value="ECO:0007669"/>
    <property type="project" value="TreeGrafter"/>
</dbReference>
<feature type="domain" description="Alpha fucosidase A-like C-terminal" evidence="1">
    <location>
        <begin position="4"/>
        <end position="100"/>
    </location>
</feature>
<organism evidence="2 3">
    <name type="scientific">Nonomuraea rhodomycinica</name>
    <dbReference type="NCBI Taxonomy" id="1712872"/>
    <lineage>
        <taxon>Bacteria</taxon>
        <taxon>Bacillati</taxon>
        <taxon>Actinomycetota</taxon>
        <taxon>Actinomycetes</taxon>
        <taxon>Streptosporangiales</taxon>
        <taxon>Streptosporangiaceae</taxon>
        <taxon>Nonomuraea</taxon>
    </lineage>
</organism>
<proteinExistence type="predicted"/>
<evidence type="ECO:0000259" key="1">
    <source>
        <dbReference type="Pfam" id="PF21307"/>
    </source>
</evidence>
<dbReference type="PANTHER" id="PTHR31084">
    <property type="entry name" value="ALPHA-L-FUCOSIDASE 2"/>
    <property type="match status" value="1"/>
</dbReference>
<dbReference type="AlphaFoldDB" id="A0A7Y6IZ79"/>
<dbReference type="InterPro" id="IPR013780">
    <property type="entry name" value="Glyco_hydro_b"/>
</dbReference>
<dbReference type="Gene3D" id="2.60.40.1180">
    <property type="entry name" value="Golgi alpha-mannosidase II"/>
    <property type="match status" value="1"/>
</dbReference>
<evidence type="ECO:0000313" key="2">
    <source>
        <dbReference type="EMBL" id="NUW46761.1"/>
    </source>
</evidence>
<sequence>MLVQSRDDVVHVLPALPGAWKDGSVSGLRARGDVTVGATWKDGAPGTITVRPGRTGPIKVRSSVVAGRHRLHDDRGHGVGPHRDGDVLSWEARAGVTYTIRNEAAVPPRTATTR</sequence>
<keyword evidence="3" id="KW-1185">Reference proteome</keyword>
<reference evidence="2 3" key="1">
    <citation type="submission" date="2020-06" db="EMBL/GenBank/DDBJ databases">
        <authorList>
            <person name="Chanama M."/>
        </authorList>
    </citation>
    <scope>NUCLEOTIDE SEQUENCE [LARGE SCALE GENOMIC DNA]</scope>
    <source>
        <strain evidence="2 3">TBRC6557</strain>
    </source>
</reference>
<dbReference type="EMBL" id="JABWGO010000019">
    <property type="protein sequence ID" value="NUW46761.1"/>
    <property type="molecule type" value="Genomic_DNA"/>
</dbReference>
<evidence type="ECO:0000313" key="3">
    <source>
        <dbReference type="Proteomes" id="UP000546126"/>
    </source>
</evidence>
<dbReference type="InterPro" id="IPR049053">
    <property type="entry name" value="AFCA-like_C"/>
</dbReference>
<dbReference type="InterPro" id="IPR008928">
    <property type="entry name" value="6-hairpin_glycosidase_sf"/>
</dbReference>
<dbReference type="PANTHER" id="PTHR31084:SF0">
    <property type="entry name" value="ALPHA-L-FUCOSIDASE 2"/>
    <property type="match status" value="1"/>
</dbReference>
<gene>
    <name evidence="2" type="ORF">HT134_42640</name>
</gene>
<protein>
    <recommendedName>
        <fullName evidence="1">Alpha fucosidase A-like C-terminal domain-containing protein</fullName>
    </recommendedName>
</protein>
<dbReference type="Proteomes" id="UP000546126">
    <property type="component" value="Unassembled WGS sequence"/>
</dbReference>
<comment type="caution">
    <text evidence="2">The sequence shown here is derived from an EMBL/GenBank/DDBJ whole genome shotgun (WGS) entry which is preliminary data.</text>
</comment>